<dbReference type="InterPro" id="IPR029063">
    <property type="entry name" value="SAM-dependent_MTases_sf"/>
</dbReference>
<keyword evidence="3" id="KW-0949">S-adenosyl-L-methionine</keyword>
<dbReference type="InterPro" id="IPR001077">
    <property type="entry name" value="COMT_C"/>
</dbReference>
<dbReference type="SUPFAM" id="SSF46785">
    <property type="entry name" value="Winged helix' DNA-binding domain"/>
    <property type="match status" value="1"/>
</dbReference>
<dbReference type="Pfam" id="PF08100">
    <property type="entry name" value="Dimerisation"/>
    <property type="match status" value="1"/>
</dbReference>
<dbReference type="Gene3D" id="3.40.50.150">
    <property type="entry name" value="Vaccinia Virus protein VP39"/>
    <property type="match status" value="1"/>
</dbReference>
<name>A0AAD2E2I4_9LAMI</name>
<dbReference type="PIRSF" id="PIRSF005739">
    <property type="entry name" value="O-mtase"/>
    <property type="match status" value="1"/>
</dbReference>
<keyword evidence="2" id="KW-0808">Transferase</keyword>
<dbReference type="GO" id="GO:0008757">
    <property type="term" value="F:S-adenosylmethionine-dependent methyltransferase activity"/>
    <property type="evidence" value="ECO:0007669"/>
    <property type="project" value="UniProtKB-ARBA"/>
</dbReference>
<dbReference type="FunFam" id="3.40.50.150:FF:000061">
    <property type="entry name" value="Caffeic acid O-methyltransferase"/>
    <property type="match status" value="1"/>
</dbReference>
<evidence type="ECO:0000313" key="9">
    <source>
        <dbReference type="Proteomes" id="UP000834106"/>
    </source>
</evidence>
<accession>A0AAD2E2I4</accession>
<evidence type="ECO:0000313" key="8">
    <source>
        <dbReference type="EMBL" id="CAI9776622.1"/>
    </source>
</evidence>
<dbReference type="InterPro" id="IPR012967">
    <property type="entry name" value="COMT_dimerisation"/>
</dbReference>
<dbReference type="AlphaFoldDB" id="A0AAD2E2I4"/>
<evidence type="ECO:0000259" key="6">
    <source>
        <dbReference type="Pfam" id="PF00891"/>
    </source>
</evidence>
<dbReference type="InterPro" id="IPR036390">
    <property type="entry name" value="WH_DNA-bd_sf"/>
</dbReference>
<evidence type="ECO:0000259" key="7">
    <source>
        <dbReference type="Pfam" id="PF08100"/>
    </source>
</evidence>
<feature type="domain" description="O-methyltransferase C-terminal" evidence="6">
    <location>
        <begin position="136"/>
        <end position="340"/>
    </location>
</feature>
<proteinExistence type="inferred from homology"/>
<feature type="domain" description="O-methyltransferase dimerisation" evidence="7">
    <location>
        <begin position="21"/>
        <end position="113"/>
    </location>
</feature>
<reference evidence="8" key="1">
    <citation type="submission" date="2023-05" db="EMBL/GenBank/DDBJ databases">
        <authorList>
            <person name="Huff M."/>
        </authorList>
    </citation>
    <scope>NUCLEOTIDE SEQUENCE</scope>
</reference>
<dbReference type="Proteomes" id="UP000834106">
    <property type="component" value="Chromosome 14"/>
</dbReference>
<dbReference type="GO" id="GO:0009813">
    <property type="term" value="P:flavonoid biosynthetic process"/>
    <property type="evidence" value="ECO:0007669"/>
    <property type="project" value="UniProtKB-ARBA"/>
</dbReference>
<evidence type="ECO:0000256" key="1">
    <source>
        <dbReference type="ARBA" id="ARBA00022603"/>
    </source>
</evidence>
<evidence type="ECO:0008006" key="10">
    <source>
        <dbReference type="Google" id="ProtNLM"/>
    </source>
</evidence>
<dbReference type="PROSITE" id="PS51683">
    <property type="entry name" value="SAM_OMT_II"/>
    <property type="match status" value="1"/>
</dbReference>
<dbReference type="Gene3D" id="1.10.10.10">
    <property type="entry name" value="Winged helix-like DNA-binding domain superfamily/Winged helix DNA-binding domain"/>
    <property type="match status" value="1"/>
</dbReference>
<gene>
    <name evidence="8" type="ORF">FPE_LOCUS24052</name>
</gene>
<keyword evidence="9" id="KW-1185">Reference proteome</keyword>
<organism evidence="8 9">
    <name type="scientific">Fraxinus pennsylvanica</name>
    <dbReference type="NCBI Taxonomy" id="56036"/>
    <lineage>
        <taxon>Eukaryota</taxon>
        <taxon>Viridiplantae</taxon>
        <taxon>Streptophyta</taxon>
        <taxon>Embryophyta</taxon>
        <taxon>Tracheophyta</taxon>
        <taxon>Spermatophyta</taxon>
        <taxon>Magnoliopsida</taxon>
        <taxon>eudicotyledons</taxon>
        <taxon>Gunneridae</taxon>
        <taxon>Pentapetalae</taxon>
        <taxon>asterids</taxon>
        <taxon>lamiids</taxon>
        <taxon>Lamiales</taxon>
        <taxon>Oleaceae</taxon>
        <taxon>Oleeae</taxon>
        <taxon>Fraxinus</taxon>
    </lineage>
</organism>
<evidence type="ECO:0000256" key="5">
    <source>
        <dbReference type="PIRSR" id="PIRSR005739-1"/>
    </source>
</evidence>
<evidence type="ECO:0000256" key="4">
    <source>
        <dbReference type="ARBA" id="ARBA00034481"/>
    </source>
</evidence>
<dbReference type="SUPFAM" id="SSF53335">
    <property type="entry name" value="S-adenosyl-L-methionine-dependent methyltransferases"/>
    <property type="match status" value="1"/>
</dbReference>
<evidence type="ECO:0000256" key="3">
    <source>
        <dbReference type="ARBA" id="ARBA00022691"/>
    </source>
</evidence>
<comment type="similarity">
    <text evidence="4">Belongs to the class I-like SAM-binding methyltransferase superfamily. Cation-independent O-methyltransferase family. COMT subfamily.</text>
</comment>
<keyword evidence="1" id="KW-0489">Methyltransferase</keyword>
<sequence>MSQNQTKISSEEEEGIVRALHLPCGLFLPMVLKAAIELDLFEIMAKAGPAAQLSSDEIAAAIPSRNHHAPAMIDRMMRYLASQSFLDCSTTGGENGIVKRLYSLAPICMNFLRNENGTSLGSLLLVPLDKVMLEAWYNLKDAILEGEVPFERTHGMSIFDCARTDDRFNKVLNNGMQSYAKIAMNKIFEVYNGFEGVKEIVDVGGGLGGTLNLIVSKYPNVKGINFDLPHVIKNAPTYSGVEHIGGDMFESVPKGEVIFMKWILHDWSDEHCLKLLKNCWKALSETGKVILVGVVLPEYPENDRISQIGFNSDMAMMTTNIGGKERTKEEYENLAKRAGFTHLKLVSKVYRDWIIELYKN</sequence>
<dbReference type="GO" id="GO:0008171">
    <property type="term" value="F:O-methyltransferase activity"/>
    <property type="evidence" value="ECO:0007669"/>
    <property type="project" value="InterPro"/>
</dbReference>
<dbReference type="Pfam" id="PF00891">
    <property type="entry name" value="Methyltransf_2"/>
    <property type="match status" value="1"/>
</dbReference>
<dbReference type="PANTHER" id="PTHR11746">
    <property type="entry name" value="O-METHYLTRANSFERASE"/>
    <property type="match status" value="1"/>
</dbReference>
<dbReference type="GO" id="GO:0046983">
    <property type="term" value="F:protein dimerization activity"/>
    <property type="evidence" value="ECO:0007669"/>
    <property type="project" value="InterPro"/>
</dbReference>
<dbReference type="InterPro" id="IPR016461">
    <property type="entry name" value="COMT-like"/>
</dbReference>
<dbReference type="InterPro" id="IPR036388">
    <property type="entry name" value="WH-like_DNA-bd_sf"/>
</dbReference>
<dbReference type="FunFam" id="1.10.10.10:FF:000357">
    <property type="entry name" value="Caffeic acid 3-O-methyltransferase"/>
    <property type="match status" value="1"/>
</dbReference>
<protein>
    <recommendedName>
        <fullName evidence="10">Caffeic acid O-methyltransferase</fullName>
    </recommendedName>
</protein>
<dbReference type="EMBL" id="OU503049">
    <property type="protein sequence ID" value="CAI9776622.1"/>
    <property type="molecule type" value="Genomic_DNA"/>
</dbReference>
<dbReference type="GO" id="GO:0032259">
    <property type="term" value="P:methylation"/>
    <property type="evidence" value="ECO:0007669"/>
    <property type="project" value="UniProtKB-KW"/>
</dbReference>
<feature type="active site" description="Proton acceptor" evidence="5">
    <location>
        <position position="265"/>
    </location>
</feature>
<evidence type="ECO:0000256" key="2">
    <source>
        <dbReference type="ARBA" id="ARBA00022679"/>
    </source>
</evidence>